<accession>A0A1A9UGS8</accession>
<evidence type="ECO:0000313" key="1">
    <source>
        <dbReference type="EnsemblMetazoa" id="GAUT004370-PA"/>
    </source>
</evidence>
<dbReference type="Proteomes" id="UP000078200">
    <property type="component" value="Unassembled WGS sequence"/>
</dbReference>
<organism evidence="1 2">
    <name type="scientific">Glossina austeni</name>
    <name type="common">Savannah tsetse fly</name>
    <dbReference type="NCBI Taxonomy" id="7395"/>
    <lineage>
        <taxon>Eukaryota</taxon>
        <taxon>Metazoa</taxon>
        <taxon>Ecdysozoa</taxon>
        <taxon>Arthropoda</taxon>
        <taxon>Hexapoda</taxon>
        <taxon>Insecta</taxon>
        <taxon>Pterygota</taxon>
        <taxon>Neoptera</taxon>
        <taxon>Endopterygota</taxon>
        <taxon>Diptera</taxon>
        <taxon>Brachycera</taxon>
        <taxon>Muscomorpha</taxon>
        <taxon>Hippoboscoidea</taxon>
        <taxon>Glossinidae</taxon>
        <taxon>Glossina</taxon>
    </lineage>
</organism>
<dbReference type="VEuPathDB" id="VectorBase:GAUT004370"/>
<sequence>MPTPFGDVLGQREFMGDLQISADILKCEPMFPTRKNLDVIQKLLLAPFAERTQATICSKKAGRGGKQQSRKQSMLLPSMKIVKKFSANFCNNFKAVMNKSPNFVFRRQIVQIIPRNLVSVSAAAVVHMHSSNSKVVTRSHLFSTLSNGSILTEYFQSSLSHSLSQGYWFLLEIYTLSSMFSHYGILNNISDAQGDDGIALLTSFI</sequence>
<keyword evidence="2" id="KW-1185">Reference proteome</keyword>
<reference evidence="1" key="1">
    <citation type="submission" date="2020-05" db="UniProtKB">
        <authorList>
            <consortium name="EnsemblMetazoa"/>
        </authorList>
    </citation>
    <scope>IDENTIFICATION</scope>
    <source>
        <strain evidence="1">TTRI</strain>
    </source>
</reference>
<proteinExistence type="predicted"/>
<evidence type="ECO:0000313" key="2">
    <source>
        <dbReference type="Proteomes" id="UP000078200"/>
    </source>
</evidence>
<dbReference type="EnsemblMetazoa" id="GAUT004370-RA">
    <property type="protein sequence ID" value="GAUT004370-PA"/>
    <property type="gene ID" value="GAUT004370"/>
</dbReference>
<dbReference type="AlphaFoldDB" id="A0A1A9UGS8"/>
<name>A0A1A9UGS8_GLOAU</name>
<protein>
    <submittedName>
        <fullName evidence="1">Uncharacterized protein</fullName>
    </submittedName>
</protein>